<evidence type="ECO:0000313" key="6">
    <source>
        <dbReference type="Proteomes" id="UP000216411"/>
    </source>
</evidence>
<dbReference type="AlphaFoldDB" id="A0A371J5L4"/>
<keyword evidence="3" id="KW-0804">Transcription</keyword>
<dbReference type="Gene3D" id="1.10.10.60">
    <property type="entry name" value="Homeodomain-like"/>
    <property type="match status" value="2"/>
</dbReference>
<evidence type="ECO:0000256" key="1">
    <source>
        <dbReference type="ARBA" id="ARBA00023015"/>
    </source>
</evidence>
<dbReference type="InterPro" id="IPR018060">
    <property type="entry name" value="HTH_AraC"/>
</dbReference>
<proteinExistence type="predicted"/>
<dbReference type="Gene3D" id="2.60.120.10">
    <property type="entry name" value="Jelly Rolls"/>
    <property type="match status" value="1"/>
</dbReference>
<dbReference type="SUPFAM" id="SSF51215">
    <property type="entry name" value="Regulatory protein AraC"/>
    <property type="match status" value="1"/>
</dbReference>
<accession>A0A371J5L4</accession>
<dbReference type="GO" id="GO:0043565">
    <property type="term" value="F:sequence-specific DNA binding"/>
    <property type="evidence" value="ECO:0007669"/>
    <property type="project" value="InterPro"/>
</dbReference>
<dbReference type="GO" id="GO:0003700">
    <property type="term" value="F:DNA-binding transcription factor activity"/>
    <property type="evidence" value="ECO:0007669"/>
    <property type="project" value="InterPro"/>
</dbReference>
<keyword evidence="6" id="KW-1185">Reference proteome</keyword>
<dbReference type="PROSITE" id="PS01124">
    <property type="entry name" value="HTH_ARAC_FAMILY_2"/>
    <property type="match status" value="1"/>
</dbReference>
<dbReference type="OrthoDB" id="9774814at2"/>
<sequence length="300" mass="35782">MLSTYNYNIEAIPLEGSVIDLDKEKRSGYLNQKFRLFHLQDKTSKEFDFHYHDFYKIIIFLKGNVTYFIEGKAYYLKPWDILLVNHHDMHKPIIDSTQEYERIILWIDNDYISAQNNTDCDITTCFKLANERSFNLIRLETKFQSRLKMIIKELELTLNSKEFGSVLMSHALFIQFMIYINRIFLGNLYLKSDDSLKYDKQIEKVLNYINENLTSDLSVEFLSEQFFISKYYLMHKFKKETGFTLHNYILQKRLMMSYKLIQEGVPVLKASEQCGFKDYSSYLRAFKKLFHKSPSEVSLS</sequence>
<dbReference type="SMART" id="SM00342">
    <property type="entry name" value="HTH_ARAC"/>
    <property type="match status" value="1"/>
</dbReference>
<dbReference type="PANTHER" id="PTHR43280">
    <property type="entry name" value="ARAC-FAMILY TRANSCRIPTIONAL REGULATOR"/>
    <property type="match status" value="1"/>
</dbReference>
<evidence type="ECO:0000256" key="3">
    <source>
        <dbReference type="ARBA" id="ARBA00023163"/>
    </source>
</evidence>
<dbReference type="InterPro" id="IPR014710">
    <property type="entry name" value="RmlC-like_jellyroll"/>
</dbReference>
<reference evidence="5 6" key="1">
    <citation type="journal article" date="2017" name="Genome Announc.">
        <title>Draft Genome Sequence of a Sporulating and Motile Strain of Lachnotalea glycerini Isolated from Water in Quebec City, Canada.</title>
        <authorList>
            <person name="Maheux A.F."/>
            <person name="Boudreau D.K."/>
            <person name="Berube E."/>
            <person name="Boissinot M."/>
            <person name="Raymond F."/>
            <person name="Brodeur S."/>
            <person name="Corbeil J."/>
            <person name="Isabel S."/>
            <person name="Omar R.F."/>
            <person name="Bergeron M.G."/>
        </authorList>
    </citation>
    <scope>NUCLEOTIDE SEQUENCE [LARGE SCALE GENOMIC DNA]</scope>
    <source>
        <strain evidence="5 6">CCRI-19302</strain>
    </source>
</reference>
<comment type="caution">
    <text evidence="5">The sequence shown here is derived from an EMBL/GenBank/DDBJ whole genome shotgun (WGS) entry which is preliminary data.</text>
</comment>
<protein>
    <submittedName>
        <fullName evidence="5">AraC family transcriptional regulator</fullName>
    </submittedName>
</protein>
<feature type="domain" description="HTH araC/xylS-type" evidence="4">
    <location>
        <begin position="203"/>
        <end position="300"/>
    </location>
</feature>
<gene>
    <name evidence="5" type="ORF">CG710_020060</name>
</gene>
<dbReference type="SUPFAM" id="SSF46689">
    <property type="entry name" value="Homeodomain-like"/>
    <property type="match status" value="2"/>
</dbReference>
<dbReference type="InterPro" id="IPR003313">
    <property type="entry name" value="AraC-bd"/>
</dbReference>
<evidence type="ECO:0000313" key="5">
    <source>
        <dbReference type="EMBL" id="RDY27967.1"/>
    </source>
</evidence>
<evidence type="ECO:0000256" key="2">
    <source>
        <dbReference type="ARBA" id="ARBA00023125"/>
    </source>
</evidence>
<dbReference type="InterPro" id="IPR037923">
    <property type="entry name" value="HTH-like"/>
</dbReference>
<dbReference type="InterPro" id="IPR009057">
    <property type="entry name" value="Homeodomain-like_sf"/>
</dbReference>
<dbReference type="Pfam" id="PF12833">
    <property type="entry name" value="HTH_18"/>
    <property type="match status" value="1"/>
</dbReference>
<keyword evidence="2" id="KW-0238">DNA-binding</keyword>
<keyword evidence="1" id="KW-0805">Transcription regulation</keyword>
<name>A0A371J5L4_9FIRM</name>
<dbReference type="Proteomes" id="UP000216411">
    <property type="component" value="Unassembled WGS sequence"/>
</dbReference>
<evidence type="ECO:0000259" key="4">
    <source>
        <dbReference type="PROSITE" id="PS01124"/>
    </source>
</evidence>
<dbReference type="EMBL" id="NOKA02000094">
    <property type="protein sequence ID" value="RDY27967.1"/>
    <property type="molecule type" value="Genomic_DNA"/>
</dbReference>
<organism evidence="5 6">
    <name type="scientific">Lachnotalea glycerini</name>
    <dbReference type="NCBI Taxonomy" id="1763509"/>
    <lineage>
        <taxon>Bacteria</taxon>
        <taxon>Bacillati</taxon>
        <taxon>Bacillota</taxon>
        <taxon>Clostridia</taxon>
        <taxon>Lachnospirales</taxon>
        <taxon>Lachnospiraceae</taxon>
        <taxon>Lachnotalea</taxon>
    </lineage>
</organism>
<dbReference type="Pfam" id="PF02311">
    <property type="entry name" value="AraC_binding"/>
    <property type="match status" value="1"/>
</dbReference>
<dbReference type="PANTHER" id="PTHR43280:SF34">
    <property type="entry name" value="ARAC-FAMILY TRANSCRIPTIONAL REGULATOR"/>
    <property type="match status" value="1"/>
</dbReference>